<keyword evidence="1" id="KW-0732">Signal</keyword>
<evidence type="ECO:0008006" key="4">
    <source>
        <dbReference type="Google" id="ProtNLM"/>
    </source>
</evidence>
<dbReference type="InterPro" id="IPR011055">
    <property type="entry name" value="Dup_hybrid_motif"/>
</dbReference>
<dbReference type="Gene3D" id="2.70.70.10">
    <property type="entry name" value="Glucose Permease (Domain IIA)"/>
    <property type="match status" value="1"/>
</dbReference>
<protein>
    <recommendedName>
        <fullName evidence="4">Peptidase M23 domain-containing protein</fullName>
    </recommendedName>
</protein>
<evidence type="ECO:0000256" key="1">
    <source>
        <dbReference type="SAM" id="SignalP"/>
    </source>
</evidence>
<evidence type="ECO:0000313" key="3">
    <source>
        <dbReference type="Proteomes" id="UP000034316"/>
    </source>
</evidence>
<accession>A0A0G0DG36</accession>
<gene>
    <name evidence="2" type="ORF">UR93_C0035G0007</name>
</gene>
<sequence length="219" mass="24000">MNKSSCLTVFLIFFILFVGGGASALATPNYEEGDTILPPDFEYGQGPVIAGDIYPPFGDLWGKKKVTAKETYSSGRTHSSFAPSPSAGFVGKHSIDLNVSNDSDPYVYATFDGVISHISRNHNSSVSDGDSSGQVLWLYDSNGKNQAIFAHIRIDRKVLANYDTGNKQITKGMVLGRIATKSNMKDYGLPFDMNGSHLHYQLWLKGNAQTSNQIEAWNY</sequence>
<dbReference type="AlphaFoldDB" id="A0A0G0DG36"/>
<dbReference type="EMBL" id="LBRB01000035">
    <property type="protein sequence ID" value="KKP87711.1"/>
    <property type="molecule type" value="Genomic_DNA"/>
</dbReference>
<feature type="chain" id="PRO_5002531717" description="Peptidase M23 domain-containing protein" evidence="1">
    <location>
        <begin position="27"/>
        <end position="219"/>
    </location>
</feature>
<feature type="signal peptide" evidence="1">
    <location>
        <begin position="1"/>
        <end position="26"/>
    </location>
</feature>
<comment type="caution">
    <text evidence="2">The sequence shown here is derived from an EMBL/GenBank/DDBJ whole genome shotgun (WGS) entry which is preliminary data.</text>
</comment>
<proteinExistence type="predicted"/>
<organism evidence="2 3">
    <name type="scientific">Berkelbacteria bacterium GW2011_GWA2_35_9</name>
    <dbReference type="NCBI Taxonomy" id="1618333"/>
    <lineage>
        <taxon>Bacteria</taxon>
        <taxon>Candidatus Berkelbacteria</taxon>
    </lineage>
</organism>
<reference evidence="2 3" key="1">
    <citation type="journal article" date="2015" name="Nature">
        <title>rRNA introns, odd ribosomes, and small enigmatic genomes across a large radiation of phyla.</title>
        <authorList>
            <person name="Brown C.T."/>
            <person name="Hug L.A."/>
            <person name="Thomas B.C."/>
            <person name="Sharon I."/>
            <person name="Castelle C.J."/>
            <person name="Singh A."/>
            <person name="Wilkins M.J."/>
            <person name="Williams K.H."/>
            <person name="Banfield J.F."/>
        </authorList>
    </citation>
    <scope>NUCLEOTIDE SEQUENCE [LARGE SCALE GENOMIC DNA]</scope>
</reference>
<evidence type="ECO:0000313" key="2">
    <source>
        <dbReference type="EMBL" id="KKP87711.1"/>
    </source>
</evidence>
<dbReference type="Proteomes" id="UP000034316">
    <property type="component" value="Unassembled WGS sequence"/>
</dbReference>
<name>A0A0G0DG36_9BACT</name>